<gene>
    <name evidence="2" type="ORF">AABB28_04840</name>
</gene>
<dbReference type="InterPro" id="IPR016181">
    <property type="entry name" value="Acyl_CoA_acyltransferase"/>
</dbReference>
<reference evidence="2 3" key="1">
    <citation type="submission" date="2024-04" db="EMBL/GenBank/DDBJ databases">
        <title>Phylogenomic analyses of a clade within the roseobacter group suggest taxonomic reassignments of species of the genera Aestuariivita, Citreicella, Loktanella, Nautella, Pelagibaca, Ruegeria, Thalassobius, Thiobacimonas and Tropicibacter, and the proposal o.</title>
        <authorList>
            <person name="Jeon C.O."/>
        </authorList>
    </citation>
    <scope>NUCLEOTIDE SEQUENCE [LARGE SCALE GENOMIC DNA]</scope>
    <source>
        <strain evidence="2 3">G8-12</strain>
    </source>
</reference>
<dbReference type="InterPro" id="IPR051531">
    <property type="entry name" value="N-acetyltransferase"/>
</dbReference>
<sequence>MRHEDITVQDTIEAARFVLRPCRKSDAGLIAMYASDDRVARGTRAMPHPLPPGTVEAMIERASQADRDEDVWVIDGSAQGHAEALGLISLARMDRAQSEIFYWIAPAFWNTGFATEAVRTLIAANPHKSDRIFAEVFQDNPGSARVLTNCGFDYLGDAEAFSVSRKATVPTWTYTLKLGS</sequence>
<dbReference type="SUPFAM" id="SSF55729">
    <property type="entry name" value="Acyl-CoA N-acyltransferases (Nat)"/>
    <property type="match status" value="1"/>
</dbReference>
<proteinExistence type="predicted"/>
<dbReference type="Gene3D" id="3.40.630.30">
    <property type="match status" value="1"/>
</dbReference>
<dbReference type="PANTHER" id="PTHR43792">
    <property type="entry name" value="GNAT FAMILY, PUTATIVE (AFU_ORTHOLOGUE AFUA_3G00765)-RELATED-RELATED"/>
    <property type="match status" value="1"/>
</dbReference>
<dbReference type="GO" id="GO:0016747">
    <property type="term" value="F:acyltransferase activity, transferring groups other than amino-acyl groups"/>
    <property type="evidence" value="ECO:0007669"/>
    <property type="project" value="InterPro"/>
</dbReference>
<dbReference type="EMBL" id="CP151762">
    <property type="protein sequence ID" value="WZU64609.1"/>
    <property type="molecule type" value="Genomic_DNA"/>
</dbReference>
<name>A0AAN0M3T8_9RHOB</name>
<dbReference type="InterPro" id="IPR000182">
    <property type="entry name" value="GNAT_dom"/>
</dbReference>
<dbReference type="AlphaFoldDB" id="A0AAN0M3T8"/>
<dbReference type="Proteomes" id="UP001451782">
    <property type="component" value="Chromosome"/>
</dbReference>
<dbReference type="Pfam" id="PF13302">
    <property type="entry name" value="Acetyltransf_3"/>
    <property type="match status" value="1"/>
</dbReference>
<dbReference type="PROSITE" id="PS51186">
    <property type="entry name" value="GNAT"/>
    <property type="match status" value="1"/>
</dbReference>
<keyword evidence="3" id="KW-1185">Reference proteome</keyword>
<evidence type="ECO:0000313" key="2">
    <source>
        <dbReference type="EMBL" id="WZU64609.1"/>
    </source>
</evidence>
<dbReference type="KEGG" id="yag:AABB28_04840"/>
<protein>
    <submittedName>
        <fullName evidence="2">GNAT family N-acetyltransferase</fullName>
    </submittedName>
</protein>
<evidence type="ECO:0000313" key="3">
    <source>
        <dbReference type="Proteomes" id="UP001451782"/>
    </source>
</evidence>
<organism evidence="2 3">
    <name type="scientific">Yoonia algicola</name>
    <dbReference type="NCBI Taxonomy" id="3137368"/>
    <lineage>
        <taxon>Bacteria</taxon>
        <taxon>Pseudomonadati</taxon>
        <taxon>Pseudomonadota</taxon>
        <taxon>Alphaproteobacteria</taxon>
        <taxon>Rhodobacterales</taxon>
        <taxon>Paracoccaceae</taxon>
        <taxon>Yoonia</taxon>
    </lineage>
</organism>
<evidence type="ECO:0000259" key="1">
    <source>
        <dbReference type="PROSITE" id="PS51186"/>
    </source>
</evidence>
<dbReference type="RefSeq" id="WP_342070973.1">
    <property type="nucleotide sequence ID" value="NZ_CP151762.1"/>
</dbReference>
<accession>A0AAN0M3T8</accession>
<feature type="domain" description="N-acetyltransferase" evidence="1">
    <location>
        <begin position="17"/>
        <end position="179"/>
    </location>
</feature>